<dbReference type="Proteomes" id="UP001185092">
    <property type="component" value="Unassembled WGS sequence"/>
</dbReference>
<keyword evidence="13" id="KW-1185">Reference proteome</keyword>
<comment type="similarity">
    <text evidence="2">Belongs to the TonB family.</text>
</comment>
<comment type="subcellular location">
    <subcellularLocation>
        <location evidence="1">Cell inner membrane</location>
        <topology evidence="1">Single-pass membrane protein</topology>
        <orientation evidence="1">Periplasmic side</orientation>
    </subcellularLocation>
</comment>
<dbReference type="RefSeq" id="WP_309942360.1">
    <property type="nucleotide sequence ID" value="NZ_AP025307.1"/>
</dbReference>
<keyword evidence="3" id="KW-0813">Transport</keyword>
<organism evidence="12 13">
    <name type="scientific">Aureibacter tunicatorum</name>
    <dbReference type="NCBI Taxonomy" id="866807"/>
    <lineage>
        <taxon>Bacteria</taxon>
        <taxon>Pseudomonadati</taxon>
        <taxon>Bacteroidota</taxon>
        <taxon>Cytophagia</taxon>
        <taxon>Cytophagales</taxon>
        <taxon>Persicobacteraceae</taxon>
        <taxon>Aureibacter</taxon>
    </lineage>
</organism>
<evidence type="ECO:0000256" key="8">
    <source>
        <dbReference type="ARBA" id="ARBA00022989"/>
    </source>
</evidence>
<dbReference type="PANTHER" id="PTHR33446:SF2">
    <property type="entry name" value="PROTEIN TONB"/>
    <property type="match status" value="1"/>
</dbReference>
<dbReference type="Gene3D" id="3.30.1150.10">
    <property type="match status" value="1"/>
</dbReference>
<dbReference type="PROSITE" id="PS51257">
    <property type="entry name" value="PROKAR_LIPOPROTEIN"/>
    <property type="match status" value="1"/>
</dbReference>
<feature type="signal peptide" evidence="10">
    <location>
        <begin position="1"/>
        <end position="28"/>
    </location>
</feature>
<keyword evidence="7" id="KW-0653">Protein transport</keyword>
<dbReference type="InterPro" id="IPR006260">
    <property type="entry name" value="TonB/TolA_C"/>
</dbReference>
<evidence type="ECO:0000256" key="10">
    <source>
        <dbReference type="SAM" id="SignalP"/>
    </source>
</evidence>
<dbReference type="EMBL" id="JAVDQD010000009">
    <property type="protein sequence ID" value="MDR6241518.1"/>
    <property type="molecule type" value="Genomic_DNA"/>
</dbReference>
<keyword evidence="9" id="KW-0472">Membrane</keyword>
<dbReference type="GO" id="GO:0098797">
    <property type="term" value="C:plasma membrane protein complex"/>
    <property type="evidence" value="ECO:0007669"/>
    <property type="project" value="TreeGrafter"/>
</dbReference>
<dbReference type="AlphaFoldDB" id="A0AAE3XRP5"/>
<proteinExistence type="inferred from homology"/>
<evidence type="ECO:0000256" key="1">
    <source>
        <dbReference type="ARBA" id="ARBA00004383"/>
    </source>
</evidence>
<reference evidence="12" key="1">
    <citation type="submission" date="2023-07" db="EMBL/GenBank/DDBJ databases">
        <title>Genomic Encyclopedia of Type Strains, Phase IV (KMG-IV): sequencing the most valuable type-strain genomes for metagenomic binning, comparative biology and taxonomic classification.</title>
        <authorList>
            <person name="Goeker M."/>
        </authorList>
    </citation>
    <scope>NUCLEOTIDE SEQUENCE</scope>
    <source>
        <strain evidence="12">DSM 26174</strain>
    </source>
</reference>
<keyword evidence="4" id="KW-1003">Cell membrane</keyword>
<dbReference type="GO" id="GO:0015031">
    <property type="term" value="P:protein transport"/>
    <property type="evidence" value="ECO:0007669"/>
    <property type="project" value="UniProtKB-KW"/>
</dbReference>
<gene>
    <name evidence="12" type="ORF">HNQ88_004605</name>
</gene>
<dbReference type="GO" id="GO:0031992">
    <property type="term" value="F:energy transducer activity"/>
    <property type="evidence" value="ECO:0007669"/>
    <property type="project" value="TreeGrafter"/>
</dbReference>
<keyword evidence="6" id="KW-0812">Transmembrane</keyword>
<dbReference type="PROSITE" id="PS52015">
    <property type="entry name" value="TONB_CTD"/>
    <property type="match status" value="1"/>
</dbReference>
<evidence type="ECO:0000256" key="9">
    <source>
        <dbReference type="ARBA" id="ARBA00023136"/>
    </source>
</evidence>
<evidence type="ECO:0000256" key="3">
    <source>
        <dbReference type="ARBA" id="ARBA00022448"/>
    </source>
</evidence>
<evidence type="ECO:0000256" key="4">
    <source>
        <dbReference type="ARBA" id="ARBA00022475"/>
    </source>
</evidence>
<dbReference type="InterPro" id="IPR037682">
    <property type="entry name" value="TonB_C"/>
</dbReference>
<keyword evidence="5" id="KW-0997">Cell inner membrane</keyword>
<dbReference type="PANTHER" id="PTHR33446">
    <property type="entry name" value="PROTEIN TONB-RELATED"/>
    <property type="match status" value="1"/>
</dbReference>
<dbReference type="NCBIfam" id="TIGR01352">
    <property type="entry name" value="tonB_Cterm"/>
    <property type="match status" value="1"/>
</dbReference>
<evidence type="ECO:0000256" key="5">
    <source>
        <dbReference type="ARBA" id="ARBA00022519"/>
    </source>
</evidence>
<feature type="domain" description="TonB C-terminal" evidence="11">
    <location>
        <begin position="37"/>
        <end position="129"/>
    </location>
</feature>
<evidence type="ECO:0000313" key="12">
    <source>
        <dbReference type="EMBL" id="MDR6241518.1"/>
    </source>
</evidence>
<dbReference type="SUPFAM" id="SSF74653">
    <property type="entry name" value="TolA/TonB C-terminal domain"/>
    <property type="match status" value="1"/>
</dbReference>
<evidence type="ECO:0000256" key="7">
    <source>
        <dbReference type="ARBA" id="ARBA00022927"/>
    </source>
</evidence>
<evidence type="ECO:0000256" key="2">
    <source>
        <dbReference type="ARBA" id="ARBA00006555"/>
    </source>
</evidence>
<protein>
    <submittedName>
        <fullName evidence="12">TonB family protein</fullName>
    </submittedName>
</protein>
<comment type="caution">
    <text evidence="12">The sequence shown here is derived from an EMBL/GenBank/DDBJ whole genome shotgun (WGS) entry which is preliminary data.</text>
</comment>
<keyword evidence="10" id="KW-0732">Signal</keyword>
<accession>A0AAE3XRP5</accession>
<sequence>MSKNKIIKTVFYYTIVACTLFLSVSCKSQIANSVASFPGGKKQLHVYFKKNMHWQQGQHTVEGKVYISFLVTKNGKIVDVEVVKNLCESCDKEAIRLVKNMPNWTPAKKEGKRIDSQVTLSIYFKLYRE</sequence>
<name>A0AAE3XRP5_9BACT</name>
<dbReference type="Pfam" id="PF03544">
    <property type="entry name" value="TonB_C"/>
    <property type="match status" value="1"/>
</dbReference>
<evidence type="ECO:0000259" key="11">
    <source>
        <dbReference type="PROSITE" id="PS52015"/>
    </source>
</evidence>
<keyword evidence="8" id="KW-1133">Transmembrane helix</keyword>
<dbReference type="GO" id="GO:0055085">
    <property type="term" value="P:transmembrane transport"/>
    <property type="evidence" value="ECO:0007669"/>
    <property type="project" value="InterPro"/>
</dbReference>
<evidence type="ECO:0000256" key="6">
    <source>
        <dbReference type="ARBA" id="ARBA00022692"/>
    </source>
</evidence>
<evidence type="ECO:0000313" key="13">
    <source>
        <dbReference type="Proteomes" id="UP001185092"/>
    </source>
</evidence>
<dbReference type="InterPro" id="IPR051045">
    <property type="entry name" value="TonB-dependent_transducer"/>
</dbReference>
<feature type="chain" id="PRO_5042189507" evidence="10">
    <location>
        <begin position="29"/>
        <end position="129"/>
    </location>
</feature>